<dbReference type="Gene3D" id="1.25.40.10">
    <property type="entry name" value="Tetratricopeptide repeat domain"/>
    <property type="match status" value="2"/>
</dbReference>
<evidence type="ECO:0000313" key="4">
    <source>
        <dbReference type="EMBL" id="AHY16756.1"/>
    </source>
</evidence>
<accession>A0A3L8GBS8</accession>
<dbReference type="Proteomes" id="UP000269148">
    <property type="component" value="Unassembled WGS sequence"/>
</dbReference>
<protein>
    <submittedName>
        <fullName evidence="5">Helix-turn-helix domain-containing protein</fullName>
    </submittedName>
</protein>
<dbReference type="Pfam" id="PF01381">
    <property type="entry name" value="HTH_3"/>
    <property type="match status" value="1"/>
</dbReference>
<dbReference type="PROSITE" id="PS50943">
    <property type="entry name" value="HTH_CROC1"/>
    <property type="match status" value="1"/>
</dbReference>
<keyword evidence="2" id="KW-0802">TPR repeat</keyword>
<name>A0A3L8GBS8_STRIN</name>
<dbReference type="KEGG" id="siz:SI82_09945"/>
<dbReference type="Proteomes" id="UP000025245">
    <property type="component" value="Chromosome"/>
</dbReference>
<gene>
    <name evidence="5" type="ORF">DIY07_10215</name>
    <name evidence="4" type="ORF">DQ08_10035</name>
</gene>
<feature type="domain" description="HTH cro/C1-type" evidence="3">
    <location>
        <begin position="8"/>
        <end position="62"/>
    </location>
</feature>
<evidence type="ECO:0000313" key="7">
    <source>
        <dbReference type="Proteomes" id="UP000269148"/>
    </source>
</evidence>
<dbReference type="KEGG" id="siq:DQ08_10035"/>
<dbReference type="InterPro" id="IPR011990">
    <property type="entry name" value="TPR-like_helical_dom_sf"/>
</dbReference>
<dbReference type="PANTHER" id="PTHR46558">
    <property type="entry name" value="TRACRIPTIONAL REGULATORY PROTEIN-RELATED-RELATED"/>
    <property type="match status" value="1"/>
</dbReference>
<dbReference type="STRING" id="1346.BMF34_09980"/>
<dbReference type="CDD" id="cd00093">
    <property type="entry name" value="HTH_XRE"/>
    <property type="match status" value="1"/>
</dbReference>
<dbReference type="GO" id="GO:0003677">
    <property type="term" value="F:DNA binding"/>
    <property type="evidence" value="ECO:0007669"/>
    <property type="project" value="UniProtKB-KW"/>
</dbReference>
<organism evidence="5 7">
    <name type="scientific">Streptococcus iniae</name>
    <name type="common">Streptococcus shiloi</name>
    <dbReference type="NCBI Taxonomy" id="1346"/>
    <lineage>
        <taxon>Bacteria</taxon>
        <taxon>Bacillati</taxon>
        <taxon>Bacillota</taxon>
        <taxon>Bacilli</taxon>
        <taxon>Lactobacillales</taxon>
        <taxon>Streptococcaceae</taxon>
        <taxon>Streptococcus</taxon>
    </lineage>
</organism>
<keyword evidence="6" id="KW-1185">Reference proteome</keyword>
<dbReference type="Gene3D" id="1.10.260.40">
    <property type="entry name" value="lambda repressor-like DNA-binding domains"/>
    <property type="match status" value="1"/>
</dbReference>
<dbReference type="KEGG" id="sio:DW64_10020"/>
<dbReference type="SUPFAM" id="SSF47413">
    <property type="entry name" value="lambda repressor-like DNA-binding domains"/>
    <property type="match status" value="1"/>
</dbReference>
<dbReference type="SMART" id="SM00530">
    <property type="entry name" value="HTH_XRE"/>
    <property type="match status" value="1"/>
</dbReference>
<reference evidence="4 6" key="1">
    <citation type="journal article" date="2014" name="Genome Announc.">
        <title>Complete Genome Sequence of a Virulent Strain, Streptococcus iniae ISET0901, Isolated from Diseased Tilapia.</title>
        <authorList>
            <person name="Pridgeon J.W."/>
            <person name="Zhang D."/>
            <person name="Zhang L."/>
        </authorList>
    </citation>
    <scope>NUCLEOTIDE SEQUENCE [LARGE SCALE GENOMIC DNA]</scope>
    <source>
        <strain evidence="4 6">ISET0901</strain>
    </source>
</reference>
<dbReference type="AlphaFoldDB" id="A0A3L8GBS8"/>
<dbReference type="PROSITE" id="PS50005">
    <property type="entry name" value="TPR"/>
    <property type="match status" value="1"/>
</dbReference>
<dbReference type="EMBL" id="QLQD01000086">
    <property type="protein sequence ID" value="RLU54560.1"/>
    <property type="molecule type" value="Genomic_DNA"/>
</dbReference>
<evidence type="ECO:0000256" key="2">
    <source>
        <dbReference type="PROSITE-ProRule" id="PRU00339"/>
    </source>
</evidence>
<evidence type="ECO:0000256" key="1">
    <source>
        <dbReference type="ARBA" id="ARBA00023125"/>
    </source>
</evidence>
<dbReference type="GeneID" id="35765905"/>
<reference evidence="5 7" key="2">
    <citation type="submission" date="2018-06" db="EMBL/GenBank/DDBJ databases">
        <title>Mutators as drivers of adaptation in pathogenic bacteria and a risk factor for host jumps and vaccine escape.</title>
        <authorList>
            <person name="Barnes A.C."/>
            <person name="Silayeva O."/>
        </authorList>
    </citation>
    <scope>NUCLEOTIDE SEQUENCE [LARGE SCALE GENOMIC DNA]</scope>
    <source>
        <strain evidence="5 7">QMA0445</strain>
    </source>
</reference>
<dbReference type="RefSeq" id="WP_003100481.1">
    <property type="nucleotide sequence ID" value="NZ_CP010783.1"/>
</dbReference>
<dbReference type="EMBL" id="CP007586">
    <property type="protein sequence ID" value="AHY16756.1"/>
    <property type="molecule type" value="Genomic_DNA"/>
</dbReference>
<evidence type="ECO:0000259" key="3">
    <source>
        <dbReference type="PROSITE" id="PS50943"/>
    </source>
</evidence>
<evidence type="ECO:0000313" key="5">
    <source>
        <dbReference type="EMBL" id="RLU54560.1"/>
    </source>
</evidence>
<dbReference type="OrthoDB" id="9804312at2"/>
<sequence length="340" mass="39964">MKTIGDRIKELRLNAGLTQTQLAEKLAITNQAVSKWEKNISQPDINVLPELAIIFGVRIDDIFTYNRDKMYDKIDGMLENHTRLDSQDFCQFEAFLLHDINQTNNRYQANSTLTYLYYTYSEQVRSKAVIFGKKALELQPNSKVDITLINNASGGAIYDWDCKNHSELITYYQKTLKTAPENSKMYFYLLDNLIEDNRLDEAQKVLQESYDKNSHPLNHFYKILLDEKKLGFLQVKERYEDLAMCYQDDWRVLFSVANNYCQNGAYVEAIPIWEKACQVQEKPRYTDYYESIAQCYLLMNDKENAVKAYQEVLKILKEDWNCKFGFYVDRINQKIEALIS</sequence>
<dbReference type="PANTHER" id="PTHR46558:SF11">
    <property type="entry name" value="HTH-TYPE TRANSCRIPTIONAL REGULATOR XRE"/>
    <property type="match status" value="1"/>
</dbReference>
<dbReference type="SUPFAM" id="SSF48452">
    <property type="entry name" value="TPR-like"/>
    <property type="match status" value="1"/>
</dbReference>
<dbReference type="InterPro" id="IPR010982">
    <property type="entry name" value="Lambda_DNA-bd_dom_sf"/>
</dbReference>
<keyword evidence="1" id="KW-0238">DNA-binding</keyword>
<dbReference type="InterPro" id="IPR001387">
    <property type="entry name" value="Cro/C1-type_HTH"/>
</dbReference>
<proteinExistence type="predicted"/>
<dbReference type="SMR" id="A0A3L8GBS8"/>
<dbReference type="SMART" id="SM00028">
    <property type="entry name" value="TPR"/>
    <property type="match status" value="2"/>
</dbReference>
<dbReference type="InterPro" id="IPR019734">
    <property type="entry name" value="TPR_rpt"/>
</dbReference>
<feature type="repeat" description="TPR" evidence="2">
    <location>
        <begin position="286"/>
        <end position="319"/>
    </location>
</feature>
<evidence type="ECO:0000313" key="6">
    <source>
        <dbReference type="Proteomes" id="UP000025245"/>
    </source>
</evidence>